<proteinExistence type="predicted"/>
<name>A0A2N7WQU1_9BURK</name>
<sequence length="63" mass="7002">MHAPLPSNWIAVATITHPLAHGSPLIMAVFGTSRTTGPPIKPHLFHYRECVDHRSRLLPQRGI</sequence>
<keyword evidence="2" id="KW-1185">Reference proteome</keyword>
<dbReference type="EMBL" id="PNYC01000025">
    <property type="protein sequence ID" value="PMS31685.1"/>
    <property type="molecule type" value="Genomic_DNA"/>
</dbReference>
<reference evidence="1 2" key="1">
    <citation type="submission" date="2018-01" db="EMBL/GenBank/DDBJ databases">
        <title>Whole genome analyses suggest that Burkholderia sensu lato contains two further novel genera in the rhizoxinica-symbiotica group Mycetohabitans gen. nov., and Trinickia gen. nov.: implications for the evolution of diazotrophy and nodulation in the Burkholderiaceae.</title>
        <authorList>
            <person name="Estrada-de los Santos P."/>
            <person name="Palmer M."/>
            <person name="Chavez-Ramirez B."/>
            <person name="Beukes C."/>
            <person name="Steenkamp E.T."/>
            <person name="Hirsch A.M."/>
            <person name="Manyaka P."/>
            <person name="Maluk M."/>
            <person name="Lafos M."/>
            <person name="Crook M."/>
            <person name="Gross E."/>
            <person name="Simon M.F."/>
            <person name="Bueno dos Reis Junior F."/>
            <person name="Poole P.S."/>
            <person name="Venter S.N."/>
            <person name="James E.K."/>
        </authorList>
    </citation>
    <scope>NUCLEOTIDE SEQUENCE [LARGE SCALE GENOMIC DNA]</scope>
    <source>
        <strain evidence="1 2">JPY 581</strain>
    </source>
</reference>
<evidence type="ECO:0000313" key="1">
    <source>
        <dbReference type="EMBL" id="PMS31685.1"/>
    </source>
</evidence>
<accession>A0A2N7WQU1</accession>
<dbReference type="Proteomes" id="UP000235777">
    <property type="component" value="Unassembled WGS sequence"/>
</dbReference>
<evidence type="ECO:0000313" key="2">
    <source>
        <dbReference type="Proteomes" id="UP000235777"/>
    </source>
</evidence>
<gene>
    <name evidence="1" type="ORF">C0Z20_28075</name>
</gene>
<comment type="caution">
    <text evidence="1">The sequence shown here is derived from an EMBL/GenBank/DDBJ whole genome shotgun (WGS) entry which is preliminary data.</text>
</comment>
<dbReference type="AlphaFoldDB" id="A0A2N7WQU1"/>
<protein>
    <submittedName>
        <fullName evidence="1">Uncharacterized protein</fullName>
    </submittedName>
</protein>
<organism evidence="1 2">
    <name type="scientific">Trinickia symbiotica</name>
    <dbReference type="NCBI Taxonomy" id="863227"/>
    <lineage>
        <taxon>Bacteria</taxon>
        <taxon>Pseudomonadati</taxon>
        <taxon>Pseudomonadota</taxon>
        <taxon>Betaproteobacteria</taxon>
        <taxon>Burkholderiales</taxon>
        <taxon>Burkholderiaceae</taxon>
        <taxon>Trinickia</taxon>
    </lineage>
</organism>